<evidence type="ECO:0000256" key="4">
    <source>
        <dbReference type="ARBA" id="ARBA00022840"/>
    </source>
</evidence>
<evidence type="ECO:0000256" key="5">
    <source>
        <dbReference type="SAM" id="Coils"/>
    </source>
</evidence>
<keyword evidence="5" id="KW-0175">Coiled coil</keyword>
<dbReference type="PANTHER" id="PTHR33463">
    <property type="entry name" value="NB-ARC DOMAIN-CONTAINING PROTEIN-RELATED"/>
    <property type="match status" value="1"/>
</dbReference>
<dbReference type="GO" id="GO:0006952">
    <property type="term" value="P:defense response"/>
    <property type="evidence" value="ECO:0007669"/>
    <property type="project" value="UniProtKB-KW"/>
</dbReference>
<name>A0AAN9SUZ3_PSOTE</name>
<evidence type="ECO:0000256" key="3">
    <source>
        <dbReference type="ARBA" id="ARBA00022821"/>
    </source>
</evidence>
<dbReference type="PRINTS" id="PR00364">
    <property type="entry name" value="DISEASERSIST"/>
</dbReference>
<dbReference type="GO" id="GO:0043531">
    <property type="term" value="F:ADP binding"/>
    <property type="evidence" value="ECO:0007669"/>
    <property type="project" value="InterPro"/>
</dbReference>
<reference evidence="8 9" key="1">
    <citation type="submission" date="2024-01" db="EMBL/GenBank/DDBJ databases">
        <title>The genomes of 5 underutilized Papilionoideae crops provide insights into root nodulation and disease resistanc.</title>
        <authorList>
            <person name="Jiang F."/>
        </authorList>
    </citation>
    <scope>NUCLEOTIDE SEQUENCE [LARGE SCALE GENOMIC DNA]</scope>
    <source>
        <strain evidence="8">DUOXIRENSHENG_FW03</strain>
        <tissue evidence="8">Leaves</tissue>
    </source>
</reference>
<dbReference type="Proteomes" id="UP001386955">
    <property type="component" value="Unassembled WGS sequence"/>
</dbReference>
<keyword evidence="4" id="KW-0067">ATP-binding</keyword>
<dbReference type="InterPro" id="IPR027417">
    <property type="entry name" value="P-loop_NTPase"/>
</dbReference>
<dbReference type="Gene3D" id="3.40.50.300">
    <property type="entry name" value="P-loop containing nucleotide triphosphate hydrolases"/>
    <property type="match status" value="1"/>
</dbReference>
<keyword evidence="9" id="KW-1185">Reference proteome</keyword>
<comment type="caution">
    <text evidence="8">The sequence shown here is derived from an EMBL/GenBank/DDBJ whole genome shotgun (WGS) entry which is preliminary data.</text>
</comment>
<feature type="domain" description="Disease resistance protein At4g27190-like leucine-rich repeats" evidence="7">
    <location>
        <begin position="1031"/>
        <end position="1180"/>
    </location>
</feature>
<dbReference type="GO" id="GO:0005524">
    <property type="term" value="F:ATP binding"/>
    <property type="evidence" value="ECO:0007669"/>
    <property type="project" value="UniProtKB-KW"/>
</dbReference>
<comment type="similarity">
    <text evidence="1">Belongs to the disease resistance NB-LRR family.</text>
</comment>
<keyword evidence="2" id="KW-0547">Nucleotide-binding</keyword>
<organism evidence="8 9">
    <name type="scientific">Psophocarpus tetragonolobus</name>
    <name type="common">Winged bean</name>
    <name type="synonym">Dolichos tetragonolobus</name>
    <dbReference type="NCBI Taxonomy" id="3891"/>
    <lineage>
        <taxon>Eukaryota</taxon>
        <taxon>Viridiplantae</taxon>
        <taxon>Streptophyta</taxon>
        <taxon>Embryophyta</taxon>
        <taxon>Tracheophyta</taxon>
        <taxon>Spermatophyta</taxon>
        <taxon>Magnoliopsida</taxon>
        <taxon>eudicotyledons</taxon>
        <taxon>Gunneridae</taxon>
        <taxon>Pentapetalae</taxon>
        <taxon>rosids</taxon>
        <taxon>fabids</taxon>
        <taxon>Fabales</taxon>
        <taxon>Fabaceae</taxon>
        <taxon>Papilionoideae</taxon>
        <taxon>50 kb inversion clade</taxon>
        <taxon>NPAAA clade</taxon>
        <taxon>indigoferoid/millettioid clade</taxon>
        <taxon>Phaseoleae</taxon>
        <taxon>Psophocarpus</taxon>
    </lineage>
</organism>
<proteinExistence type="inferred from homology"/>
<dbReference type="InterPro" id="IPR002182">
    <property type="entry name" value="NB-ARC"/>
</dbReference>
<dbReference type="Pfam" id="PF00931">
    <property type="entry name" value="NB-ARC"/>
    <property type="match status" value="1"/>
</dbReference>
<dbReference type="PANTHER" id="PTHR33463:SF199">
    <property type="entry name" value="DISEASE RESISTANCE PROTEIN (CC-NBS-LRR CLASS) FAMILY PROTEIN"/>
    <property type="match status" value="1"/>
</dbReference>
<dbReference type="InterPro" id="IPR057135">
    <property type="entry name" value="At4g27190-like_LRR"/>
</dbReference>
<dbReference type="InterPro" id="IPR050905">
    <property type="entry name" value="Plant_NBS-LRR"/>
</dbReference>
<dbReference type="InterPro" id="IPR032675">
    <property type="entry name" value="LRR_dom_sf"/>
</dbReference>
<feature type="coiled-coil region" evidence="5">
    <location>
        <begin position="29"/>
        <end position="56"/>
    </location>
</feature>
<accession>A0AAN9SUZ3</accession>
<dbReference type="EMBL" id="JAYMYS010000002">
    <property type="protein sequence ID" value="KAK7405164.1"/>
    <property type="molecule type" value="Genomic_DNA"/>
</dbReference>
<protein>
    <recommendedName>
        <fullName evidence="10">AAA+ ATPase domain-containing protein</fullName>
    </recommendedName>
</protein>
<evidence type="ECO:0000313" key="9">
    <source>
        <dbReference type="Proteomes" id="UP001386955"/>
    </source>
</evidence>
<evidence type="ECO:0000259" key="7">
    <source>
        <dbReference type="Pfam" id="PF23247"/>
    </source>
</evidence>
<feature type="domain" description="NB-ARC" evidence="6">
    <location>
        <begin position="160"/>
        <end position="313"/>
    </location>
</feature>
<dbReference type="Gene3D" id="1.10.8.430">
    <property type="entry name" value="Helical domain of apoptotic protease-activating factors"/>
    <property type="match status" value="1"/>
</dbReference>
<dbReference type="Gene3D" id="3.80.10.10">
    <property type="entry name" value="Ribonuclease Inhibitor"/>
    <property type="match status" value="2"/>
</dbReference>
<dbReference type="SUPFAM" id="SSF52058">
    <property type="entry name" value="L domain-like"/>
    <property type="match status" value="2"/>
</dbReference>
<evidence type="ECO:0000256" key="1">
    <source>
        <dbReference type="ARBA" id="ARBA00008894"/>
    </source>
</evidence>
<sequence>MDTIASVASKVATPLMKHLTYVLLYSTYVNDLESEIQRLQHEEKEVRHTVEAAKRSGEEIEDTVLDWFGRVRAAVEEGQVFLRGEERERVGCLDVYSRYTKSQRAKNLVDLVREMRRETFVRVSYRRALRCNVSPAAREYVELESRTVMIKGIMQAWEDVKCDIVGLYGMAGVGKTALVKELAWQVEKNGLFDAVVMATVSSTPDVGMIRAEIADGLGLKFDELTELGRASRLRQRIRQEERILVILDDVWGKLELTQIGVPFGEDQRGCKCKLLVTSRDLNVLNTYIGVDKVYRVEVLSEDESWGLFEKRGGDAIKDPSVQPVAEKVAKNCGGLPLLIVTVVEALKNQDLYAWKDALEQVTTYELEGCFYSPVRSAIEKSYEHLENQELKTFFLLLGSMGISCTTRDLLVFGWCLGLHNHVDTLADGRNRLYKLIDNLRVACLLLDEGQRDSLVVLDVVRHVAAYISSRVKPFFTVHRNKELKVWPRMDLLRTCHHIFLDWCYIRELPEVLECPKLKILQLNIQGNSLKVPDDFFVQMKELKVLSLGGLNCNPSLPPSLALLTNLQALYLCKCVLEDISIVGKLTGLEILNLEKSELRELPAVIGGLSNLRLLDLTDCSPLEVIPRNVILSLTSLEELYMGNSNVQEEVKEGKGQSNDSSLSELRNLHQLTTLNVQTEDTSVFPRDFLGFGRLENYKILIGDGWKWSEVESGNYQTSRLLKLNSGPDASILMDYGIRMLMNKAEELYLAELKGVREVLYELNDEGFSRLKHLNILNCAEMESIIGSTEWAYHDHAFPNLESLTLHNLSNMERICSDPIPAQAFTKLQVIKVKGCDRMEFLFSHTMVKHLSGLVEVEISECKFMMIIIAEQRQKDADAGQTDKIRLTNLRSLTLECLPSLVSLSPESSIEATDSSNICPSQLFNDKVELPNLETLKLYSINIQKIWNHQLSYFENLSSLTVDGCQRLTYLFSYSMARKLIKLEHLLISSCKSMEQILVSDENLGNHHHLQFRKSAPTELVPIFPNLETFVISHMDNLKSIWPNQLTEKSFYKLKRMEITSCNNILNVFPSHVLDKLQSLESLNIWNCMALEAVYEIDGIITGTEQGDSNQGRLDIPLRNLSLGNLPNLKHLWNKDPQGNIRLQNLFTVKAAKCPNLKHVFPLSLAKDLLHLQFLEISDCGVEEIIENEQRGVEASLGLVFPRLVSIKFLNLPELRCFCSGNHNFRFPLLNKLYAVECPVMETFSHGILRASILRKIYLTQEDDQCYLEGDLNTTIRKIFDREADIANSLLHLHQFNDVRSCLIPLKILDDFHKDKWYGS</sequence>
<keyword evidence="3" id="KW-0611">Plant defense</keyword>
<evidence type="ECO:0000313" key="8">
    <source>
        <dbReference type="EMBL" id="KAK7405164.1"/>
    </source>
</evidence>
<evidence type="ECO:0000259" key="6">
    <source>
        <dbReference type="Pfam" id="PF00931"/>
    </source>
</evidence>
<dbReference type="SUPFAM" id="SSF52540">
    <property type="entry name" value="P-loop containing nucleoside triphosphate hydrolases"/>
    <property type="match status" value="1"/>
</dbReference>
<gene>
    <name evidence="8" type="ORF">VNO78_06363</name>
</gene>
<evidence type="ECO:0008006" key="10">
    <source>
        <dbReference type="Google" id="ProtNLM"/>
    </source>
</evidence>
<dbReference type="SUPFAM" id="SSF52047">
    <property type="entry name" value="RNI-like"/>
    <property type="match status" value="1"/>
</dbReference>
<feature type="domain" description="Disease resistance protein At4g27190-like leucine-rich repeats" evidence="7">
    <location>
        <begin position="745"/>
        <end position="862"/>
    </location>
</feature>
<feature type="domain" description="Disease resistance protein At4g27190-like leucine-rich repeats" evidence="7">
    <location>
        <begin position="927"/>
        <end position="991"/>
    </location>
</feature>
<dbReference type="Pfam" id="PF23247">
    <property type="entry name" value="LRR_RPS2"/>
    <property type="match status" value="3"/>
</dbReference>
<dbReference type="InterPro" id="IPR042197">
    <property type="entry name" value="Apaf_helical"/>
</dbReference>
<evidence type="ECO:0000256" key="2">
    <source>
        <dbReference type="ARBA" id="ARBA00022741"/>
    </source>
</evidence>